<evidence type="ECO:0000313" key="2">
    <source>
        <dbReference type="Proteomes" id="UP000221168"/>
    </source>
</evidence>
<dbReference type="GO" id="GO:0003677">
    <property type="term" value="F:DNA binding"/>
    <property type="evidence" value="ECO:0007669"/>
    <property type="project" value="InterPro"/>
</dbReference>
<accession>A0A2G1QR49</accession>
<comment type="caution">
    <text evidence="1">The sequence shown here is derived from an EMBL/GenBank/DDBJ whole genome shotgun (WGS) entry which is preliminary data.</text>
</comment>
<dbReference type="InterPro" id="IPR016032">
    <property type="entry name" value="Sig_transdc_resp-reg_C-effctor"/>
</dbReference>
<dbReference type="RefSeq" id="WP_099304375.1">
    <property type="nucleotide sequence ID" value="NZ_PDVP01000002.1"/>
</dbReference>
<name>A0A2G1QR49_9HYPH</name>
<organism evidence="1 2">
    <name type="scientific">Zhengella mangrovi</name>
    <dbReference type="NCBI Taxonomy" id="1982044"/>
    <lineage>
        <taxon>Bacteria</taxon>
        <taxon>Pseudomonadati</taxon>
        <taxon>Pseudomonadota</taxon>
        <taxon>Alphaproteobacteria</taxon>
        <taxon>Hyphomicrobiales</taxon>
        <taxon>Notoacmeibacteraceae</taxon>
        <taxon>Zhengella</taxon>
    </lineage>
</organism>
<evidence type="ECO:0000313" key="1">
    <source>
        <dbReference type="EMBL" id="PHP68006.1"/>
    </source>
</evidence>
<sequence>MQKNEHSPSHSAPDRRKALWNALAEIDGAEDLGGACQALARFSKSAGAQLLLVKIADLVRPDKSVRPWSDFTDDVRVQGQLLQTVGGCVFHRESLARMRPYLFSEILRKDYASLTERRFFVEVEKLGYADIFAIPVVVGRGMALVLIGLENRMSAGEGQGMVDAFTHLIASVLSKFPEVGKLFRERRLTEMEANIVLLRARGQSPASIKDETGLSELGQGMLIERACGKLGARNHFELVRLATLAGELDAKRFETEGSEASS</sequence>
<keyword evidence="2" id="KW-1185">Reference proteome</keyword>
<dbReference type="Gene3D" id="1.10.10.10">
    <property type="entry name" value="Winged helix-like DNA-binding domain superfamily/Winged helix DNA-binding domain"/>
    <property type="match status" value="1"/>
</dbReference>
<dbReference type="AlphaFoldDB" id="A0A2G1QR49"/>
<dbReference type="EMBL" id="PDVP01000002">
    <property type="protein sequence ID" value="PHP68006.1"/>
    <property type="molecule type" value="Genomic_DNA"/>
</dbReference>
<evidence type="ECO:0008006" key="3">
    <source>
        <dbReference type="Google" id="ProtNLM"/>
    </source>
</evidence>
<proteinExistence type="predicted"/>
<reference evidence="1 2" key="1">
    <citation type="submission" date="2017-10" db="EMBL/GenBank/DDBJ databases">
        <title>Sedimentibacterium mangrovi gen. nov., sp. nov., a novel member of family Phyllobacteriacea isolated from mangrove sediment.</title>
        <authorList>
            <person name="Liao H."/>
            <person name="Tian Y."/>
        </authorList>
    </citation>
    <scope>NUCLEOTIDE SEQUENCE [LARGE SCALE GENOMIC DNA]</scope>
    <source>
        <strain evidence="1 2">X9-2-2</strain>
    </source>
</reference>
<dbReference type="InterPro" id="IPR036388">
    <property type="entry name" value="WH-like_DNA-bd_sf"/>
</dbReference>
<dbReference type="GO" id="GO:0006355">
    <property type="term" value="P:regulation of DNA-templated transcription"/>
    <property type="evidence" value="ECO:0007669"/>
    <property type="project" value="InterPro"/>
</dbReference>
<protein>
    <recommendedName>
        <fullName evidence="3">ANTAR domain-containing protein</fullName>
    </recommendedName>
</protein>
<dbReference type="Proteomes" id="UP000221168">
    <property type="component" value="Unassembled WGS sequence"/>
</dbReference>
<gene>
    <name evidence="1" type="ORF">CSC94_04885</name>
</gene>
<dbReference type="SUPFAM" id="SSF46894">
    <property type="entry name" value="C-terminal effector domain of the bipartite response regulators"/>
    <property type="match status" value="1"/>
</dbReference>